<reference evidence="1" key="1">
    <citation type="submission" date="2013-08" db="EMBL/GenBank/DDBJ databases">
        <authorList>
            <person name="Durkin A.S."/>
            <person name="Haft D.R."/>
            <person name="McCorrison J."/>
            <person name="Torralba M."/>
            <person name="Gillis M."/>
            <person name="Haft D.H."/>
            <person name="Methe B."/>
            <person name="Sutton G."/>
            <person name="Nelson K.E."/>
        </authorList>
    </citation>
    <scope>NUCLEOTIDE SEQUENCE [LARGE SCALE GENOMIC DNA]</scope>
    <source>
        <strain evidence="1">F0233</strain>
    </source>
</reference>
<keyword evidence="1" id="KW-0436">Ligase</keyword>
<keyword evidence="2" id="KW-1185">Reference proteome</keyword>
<name>U2Q506_9ACTN</name>
<organism evidence="1 2">
    <name type="scientific">Propionibacterium acidifaciens F0233</name>
    <dbReference type="NCBI Taxonomy" id="553198"/>
    <lineage>
        <taxon>Bacteria</taxon>
        <taxon>Bacillati</taxon>
        <taxon>Actinomycetota</taxon>
        <taxon>Actinomycetes</taxon>
        <taxon>Propionibacteriales</taxon>
        <taxon>Propionibacteriaceae</taxon>
        <taxon>Propionibacterium</taxon>
    </lineage>
</organism>
<dbReference type="RefSeq" id="WP_021798596.1">
    <property type="nucleotide sequence ID" value="NZ_ACVN02000287.1"/>
</dbReference>
<sequence>MVFEMDVVLDAPLAADCLSEAAYWLYFASPNIARFYIDPVERRRVHVWSLAEDEESEIDRKVRMTLARFAQSTNVIDAVPRRVGIESSGEDVRGADPAGAADAGLVRRLGLADTEIGELMTALARGFDDEFRRLGTSMGACEREYSTLLPIEFFEKCHYFDAFPQNIMYPTMMQTDVDAAEKFSDYTVNHRGRPPRDYSGFQERTHVLAPAACFHVYMANEEKTLEGNTLVTTRGTCYRYEGRNASTLERLWDFQMREIVYLGSRQFVRDCRDETQERVLRLVEQWGLSGVVEAGHDPFFLRGERPECELDPDAKFELRLDLPYRDADSACASFNISGTFFGSTSNIMLSDGGTAWTGCTAFGLERWAWAAVMQHGTNPARWPHGLRAVLEGAR</sequence>
<dbReference type="GO" id="GO:0016874">
    <property type="term" value="F:ligase activity"/>
    <property type="evidence" value="ECO:0007669"/>
    <property type="project" value="UniProtKB-KW"/>
</dbReference>
<evidence type="ECO:0000313" key="1">
    <source>
        <dbReference type="EMBL" id="ERK51119.1"/>
    </source>
</evidence>
<gene>
    <name evidence="1" type="ORF">HMPREF0682_0901</name>
</gene>
<dbReference type="InterPro" id="IPR045864">
    <property type="entry name" value="aa-tRNA-synth_II/BPL/LPL"/>
</dbReference>
<comment type="caution">
    <text evidence="1">The sequence shown here is derived from an EMBL/GenBank/DDBJ whole genome shotgun (WGS) entry which is preliminary data.</text>
</comment>
<protein>
    <submittedName>
        <fullName evidence="1">tRNA ligase class II core domain protein</fullName>
    </submittedName>
</protein>
<dbReference type="GeneID" id="95361135"/>
<dbReference type="Proteomes" id="UP000017052">
    <property type="component" value="Unassembled WGS sequence"/>
</dbReference>
<proteinExistence type="predicted"/>
<dbReference type="Gene3D" id="3.30.930.10">
    <property type="entry name" value="Bira Bifunctional Protein, Domain 2"/>
    <property type="match status" value="1"/>
</dbReference>
<evidence type="ECO:0000313" key="2">
    <source>
        <dbReference type="Proteomes" id="UP000017052"/>
    </source>
</evidence>
<accession>U2Q506</accession>
<dbReference type="SUPFAM" id="SSF55681">
    <property type="entry name" value="Class II aaRS and biotin synthetases"/>
    <property type="match status" value="1"/>
</dbReference>
<dbReference type="AlphaFoldDB" id="U2Q506"/>
<dbReference type="EMBL" id="ACVN02000287">
    <property type="protein sequence ID" value="ERK51119.1"/>
    <property type="molecule type" value="Genomic_DNA"/>
</dbReference>